<name>A0A0E9V7K4_ANGAN</name>
<reference evidence="1" key="1">
    <citation type="submission" date="2014-11" db="EMBL/GenBank/DDBJ databases">
        <authorList>
            <person name="Amaro Gonzalez C."/>
        </authorList>
    </citation>
    <scope>NUCLEOTIDE SEQUENCE</scope>
</reference>
<dbReference type="EMBL" id="GBXM01034601">
    <property type="protein sequence ID" value="JAH73976.1"/>
    <property type="molecule type" value="Transcribed_RNA"/>
</dbReference>
<accession>A0A0E9V7K4</accession>
<dbReference type="AlphaFoldDB" id="A0A0E9V7K4"/>
<organism evidence="1">
    <name type="scientific">Anguilla anguilla</name>
    <name type="common">European freshwater eel</name>
    <name type="synonym">Muraena anguilla</name>
    <dbReference type="NCBI Taxonomy" id="7936"/>
    <lineage>
        <taxon>Eukaryota</taxon>
        <taxon>Metazoa</taxon>
        <taxon>Chordata</taxon>
        <taxon>Craniata</taxon>
        <taxon>Vertebrata</taxon>
        <taxon>Euteleostomi</taxon>
        <taxon>Actinopterygii</taxon>
        <taxon>Neopterygii</taxon>
        <taxon>Teleostei</taxon>
        <taxon>Anguilliformes</taxon>
        <taxon>Anguillidae</taxon>
        <taxon>Anguilla</taxon>
    </lineage>
</organism>
<reference evidence="1" key="2">
    <citation type="journal article" date="2015" name="Fish Shellfish Immunol.">
        <title>Early steps in the European eel (Anguilla anguilla)-Vibrio vulnificus interaction in the gills: Role of the RtxA13 toxin.</title>
        <authorList>
            <person name="Callol A."/>
            <person name="Pajuelo D."/>
            <person name="Ebbesson L."/>
            <person name="Teles M."/>
            <person name="MacKenzie S."/>
            <person name="Amaro C."/>
        </authorList>
    </citation>
    <scope>NUCLEOTIDE SEQUENCE</scope>
</reference>
<protein>
    <submittedName>
        <fullName evidence="1">Uncharacterized protein</fullName>
    </submittedName>
</protein>
<evidence type="ECO:0000313" key="1">
    <source>
        <dbReference type="EMBL" id="JAH73976.1"/>
    </source>
</evidence>
<proteinExistence type="predicted"/>
<sequence length="59" mass="6717">MNAIFSWTFSGGSTILSVWSVATKRVSMFCRIYRGLKTTSQKLSIQGGKKNLHFILQKY</sequence>